<dbReference type="Pfam" id="PF04371">
    <property type="entry name" value="PAD_porph"/>
    <property type="match status" value="1"/>
</dbReference>
<dbReference type="GO" id="GO:0009446">
    <property type="term" value="P:putrescine biosynthetic process"/>
    <property type="evidence" value="ECO:0007669"/>
    <property type="project" value="InterPro"/>
</dbReference>
<organism evidence="2 3">
    <name type="scientific">Aureliella helgolandensis</name>
    <dbReference type="NCBI Taxonomy" id="2527968"/>
    <lineage>
        <taxon>Bacteria</taxon>
        <taxon>Pseudomonadati</taxon>
        <taxon>Planctomycetota</taxon>
        <taxon>Planctomycetia</taxon>
        <taxon>Pirellulales</taxon>
        <taxon>Pirellulaceae</taxon>
        <taxon>Aureliella</taxon>
    </lineage>
</organism>
<evidence type="ECO:0000313" key="2">
    <source>
        <dbReference type="EMBL" id="QDV22192.1"/>
    </source>
</evidence>
<dbReference type="EMBL" id="CP036298">
    <property type="protein sequence ID" value="QDV22192.1"/>
    <property type="molecule type" value="Genomic_DNA"/>
</dbReference>
<dbReference type="OrthoDB" id="9808013at2"/>
<dbReference type="GO" id="GO:0047632">
    <property type="term" value="F:agmatine deiminase activity"/>
    <property type="evidence" value="ECO:0007669"/>
    <property type="project" value="UniProtKB-EC"/>
</dbReference>
<dbReference type="Proteomes" id="UP000318017">
    <property type="component" value="Chromosome"/>
</dbReference>
<keyword evidence="1 2" id="KW-0378">Hydrolase</keyword>
<dbReference type="EC" id="3.5.3.12" evidence="2"/>
<accession>A0A518G0R1</accession>
<dbReference type="InterPro" id="IPR007466">
    <property type="entry name" value="Peptidyl-Arg-deiminase_porph"/>
</dbReference>
<proteinExistence type="predicted"/>
<evidence type="ECO:0000256" key="1">
    <source>
        <dbReference type="ARBA" id="ARBA00022801"/>
    </source>
</evidence>
<dbReference type="AlphaFoldDB" id="A0A518G0R1"/>
<dbReference type="Gene3D" id="3.75.10.10">
    <property type="entry name" value="L-arginine/glycine Amidinotransferase, Chain A"/>
    <property type="match status" value="1"/>
</dbReference>
<dbReference type="PANTHER" id="PTHR31377:SF0">
    <property type="entry name" value="AGMATINE DEIMINASE-RELATED"/>
    <property type="match status" value="1"/>
</dbReference>
<sequence>MKTINSPHVWPAEWASQAATWIAWPHNLETWPGHFTNVPNTFVRFITELSRVQRVHVLSGPAAMTTPTARERLGELANVTIHDLPTNDCWIRDYGPTFVSRKDDGATIAVDWRYNAWGGKYTPFDDDARAAQSIAKILSFPQSRSSMHCEGGALEGNGEGLLMTTSSCLFTPTRNPGWPVSMVETELKLQLGVHKILWVDGGGLAGDDTDGHIDQLARFVSPNVVVVATSSRPDDPNHQGLQANLQILKKATDLQGAPLTVMPLPTPPPRFVDGIRVPESYCNFVFANGIVLVPTFRHDQTDHLALDLLGQLIPNRRIVPLDAYDLVFGLGAFHCASQQQPSHRPAEVHNHQPVVTG</sequence>
<evidence type="ECO:0000313" key="3">
    <source>
        <dbReference type="Proteomes" id="UP000318017"/>
    </source>
</evidence>
<keyword evidence="3" id="KW-1185">Reference proteome</keyword>
<protein>
    <submittedName>
        <fullName evidence="2">Agmatine deiminase</fullName>
        <ecNumber evidence="2">3.5.3.12</ecNumber>
    </submittedName>
</protein>
<gene>
    <name evidence="2" type="primary">aguA</name>
    <name evidence="2" type="ORF">Q31a_04750</name>
</gene>
<reference evidence="2 3" key="1">
    <citation type="submission" date="2019-02" db="EMBL/GenBank/DDBJ databases">
        <title>Deep-cultivation of Planctomycetes and their phenomic and genomic characterization uncovers novel biology.</title>
        <authorList>
            <person name="Wiegand S."/>
            <person name="Jogler M."/>
            <person name="Boedeker C."/>
            <person name="Pinto D."/>
            <person name="Vollmers J."/>
            <person name="Rivas-Marin E."/>
            <person name="Kohn T."/>
            <person name="Peeters S.H."/>
            <person name="Heuer A."/>
            <person name="Rast P."/>
            <person name="Oberbeckmann S."/>
            <person name="Bunk B."/>
            <person name="Jeske O."/>
            <person name="Meyerdierks A."/>
            <person name="Storesund J.E."/>
            <person name="Kallscheuer N."/>
            <person name="Luecker S."/>
            <person name="Lage O.M."/>
            <person name="Pohl T."/>
            <person name="Merkel B.J."/>
            <person name="Hornburger P."/>
            <person name="Mueller R.-W."/>
            <person name="Bruemmer F."/>
            <person name="Labrenz M."/>
            <person name="Spormann A.M."/>
            <person name="Op den Camp H."/>
            <person name="Overmann J."/>
            <person name="Amann R."/>
            <person name="Jetten M.S.M."/>
            <person name="Mascher T."/>
            <person name="Medema M.H."/>
            <person name="Devos D.P."/>
            <person name="Kaster A.-K."/>
            <person name="Ovreas L."/>
            <person name="Rohde M."/>
            <person name="Galperin M.Y."/>
            <person name="Jogler C."/>
        </authorList>
    </citation>
    <scope>NUCLEOTIDE SEQUENCE [LARGE SCALE GENOMIC DNA]</scope>
    <source>
        <strain evidence="2 3">Q31a</strain>
    </source>
</reference>
<dbReference type="SUPFAM" id="SSF55909">
    <property type="entry name" value="Pentein"/>
    <property type="match status" value="1"/>
</dbReference>
<dbReference type="PANTHER" id="PTHR31377">
    <property type="entry name" value="AGMATINE DEIMINASE-RELATED"/>
    <property type="match status" value="1"/>
</dbReference>
<name>A0A518G0R1_9BACT</name>
<dbReference type="KEGG" id="ahel:Q31a_04750"/>
<dbReference type="RefSeq" id="WP_145073360.1">
    <property type="nucleotide sequence ID" value="NZ_CP036298.1"/>
</dbReference>
<dbReference type="GO" id="GO:0004668">
    <property type="term" value="F:protein-arginine deiminase activity"/>
    <property type="evidence" value="ECO:0007669"/>
    <property type="project" value="InterPro"/>
</dbReference>